<dbReference type="Pfam" id="PF23003">
    <property type="entry name" value="Fn1_2"/>
    <property type="match status" value="1"/>
</dbReference>
<feature type="chain" id="PRO_5042934094" description="Abnormal cell migration protein 18-like fibronectin type I domain-containing protein" evidence="1">
    <location>
        <begin position="24"/>
        <end position="148"/>
    </location>
</feature>
<evidence type="ECO:0000313" key="4">
    <source>
        <dbReference type="Proteomes" id="UP001328107"/>
    </source>
</evidence>
<feature type="non-terminal residue" evidence="3">
    <location>
        <position position="1"/>
    </location>
</feature>
<dbReference type="InterPro" id="IPR055119">
    <property type="entry name" value="Mig18_Fn1"/>
</dbReference>
<evidence type="ECO:0000313" key="3">
    <source>
        <dbReference type="EMBL" id="GMR30709.1"/>
    </source>
</evidence>
<dbReference type="AlphaFoldDB" id="A0AAN5C6G4"/>
<organism evidence="3 4">
    <name type="scientific">Pristionchus mayeri</name>
    <dbReference type="NCBI Taxonomy" id="1317129"/>
    <lineage>
        <taxon>Eukaryota</taxon>
        <taxon>Metazoa</taxon>
        <taxon>Ecdysozoa</taxon>
        <taxon>Nematoda</taxon>
        <taxon>Chromadorea</taxon>
        <taxon>Rhabditida</taxon>
        <taxon>Rhabditina</taxon>
        <taxon>Diplogasteromorpha</taxon>
        <taxon>Diplogasteroidea</taxon>
        <taxon>Neodiplogasteridae</taxon>
        <taxon>Pristionchus</taxon>
    </lineage>
</organism>
<keyword evidence="4" id="KW-1185">Reference proteome</keyword>
<proteinExistence type="predicted"/>
<keyword evidence="1" id="KW-0732">Signal</keyword>
<evidence type="ECO:0000256" key="1">
    <source>
        <dbReference type="SAM" id="SignalP"/>
    </source>
</evidence>
<dbReference type="PANTHER" id="PTHR36493">
    <property type="entry name" value="NEUROBLAST DIFFERENTIATION-ASSOCIATED PROTEIN AHNAK-LIKE PROTEIN"/>
    <property type="match status" value="1"/>
</dbReference>
<dbReference type="Proteomes" id="UP001328107">
    <property type="component" value="Unassembled WGS sequence"/>
</dbReference>
<evidence type="ECO:0000259" key="2">
    <source>
        <dbReference type="Pfam" id="PF23003"/>
    </source>
</evidence>
<dbReference type="EMBL" id="BTRK01000001">
    <property type="protein sequence ID" value="GMR30709.1"/>
    <property type="molecule type" value="Genomic_DNA"/>
</dbReference>
<name>A0AAN5C6G4_9BILA</name>
<reference evidence="4" key="1">
    <citation type="submission" date="2022-10" db="EMBL/GenBank/DDBJ databases">
        <title>Genome assembly of Pristionchus species.</title>
        <authorList>
            <person name="Yoshida K."/>
            <person name="Sommer R.J."/>
        </authorList>
    </citation>
    <scope>NUCLEOTIDE SEQUENCE [LARGE SCALE GENOMIC DNA]</scope>
    <source>
        <strain evidence="4">RS5460</strain>
    </source>
</reference>
<accession>A0AAN5C6G4</accession>
<feature type="domain" description="Abnormal cell migration protein 18-like fibronectin type I" evidence="2">
    <location>
        <begin position="60"/>
        <end position="131"/>
    </location>
</feature>
<protein>
    <recommendedName>
        <fullName evidence="2">Abnormal cell migration protein 18-like fibronectin type I domain-containing protein</fullName>
    </recommendedName>
</protein>
<sequence length="148" mass="16495">FQGLHQMIVLSLLLFSIASGAQGGKTPEGCTIGEKWTEKFIRFECFEGKGTLIKGKLITGCVPTNTERGEMIKPGQTFNDDLFTYNCSKTGELVSYYIINCLDAKWDAIAVGAWRVMEDGREWSCFKDDTGSIKLAQEKSNYSSRNLV</sequence>
<dbReference type="PANTHER" id="PTHR36493:SF3">
    <property type="entry name" value="CHITIN-BINDING TYPE-4 DOMAIN-CONTAINING PROTEIN"/>
    <property type="match status" value="1"/>
</dbReference>
<comment type="caution">
    <text evidence="3">The sequence shown here is derived from an EMBL/GenBank/DDBJ whole genome shotgun (WGS) entry which is preliminary data.</text>
</comment>
<feature type="signal peptide" evidence="1">
    <location>
        <begin position="1"/>
        <end position="23"/>
    </location>
</feature>
<gene>
    <name evidence="3" type="ORF">PMAYCL1PPCAC_00904</name>
</gene>